<name>A0A1J5DR59_9BACT</name>
<dbReference type="EMBL" id="MNYI01000174">
    <property type="protein sequence ID" value="OIP38593.1"/>
    <property type="molecule type" value="Genomic_DNA"/>
</dbReference>
<dbReference type="PANTHER" id="PTHR42756">
    <property type="entry name" value="TRANSCRIPTIONAL REGULATOR, MARR"/>
    <property type="match status" value="1"/>
</dbReference>
<accession>A0A1J5DR59</accession>
<dbReference type="InterPro" id="IPR000835">
    <property type="entry name" value="HTH_MarR-typ"/>
</dbReference>
<dbReference type="Pfam" id="PF01047">
    <property type="entry name" value="MarR"/>
    <property type="match status" value="1"/>
</dbReference>
<dbReference type="Gene3D" id="1.10.10.10">
    <property type="entry name" value="Winged helix-like DNA-binding domain superfamily/Winged helix DNA-binding domain"/>
    <property type="match status" value="1"/>
</dbReference>
<dbReference type="GO" id="GO:0003677">
    <property type="term" value="F:DNA binding"/>
    <property type="evidence" value="ECO:0007669"/>
    <property type="project" value="UniProtKB-KW"/>
</dbReference>
<dbReference type="GO" id="GO:0003700">
    <property type="term" value="F:DNA-binding transcription factor activity"/>
    <property type="evidence" value="ECO:0007669"/>
    <property type="project" value="InterPro"/>
</dbReference>
<dbReference type="STRING" id="1817895.AUJ95_06560"/>
<evidence type="ECO:0000256" key="1">
    <source>
        <dbReference type="ARBA" id="ARBA00023015"/>
    </source>
</evidence>
<dbReference type="SUPFAM" id="SSF46785">
    <property type="entry name" value="Winged helix' DNA-binding domain"/>
    <property type="match status" value="1"/>
</dbReference>
<dbReference type="PROSITE" id="PS50995">
    <property type="entry name" value="HTH_MARR_2"/>
    <property type="match status" value="1"/>
</dbReference>
<comment type="caution">
    <text evidence="5">The sequence shown here is derived from an EMBL/GenBank/DDBJ whole genome shotgun (WGS) entry which is preliminary data.</text>
</comment>
<protein>
    <recommendedName>
        <fullName evidence="4">HTH marR-type domain-containing protein</fullName>
    </recommendedName>
</protein>
<evidence type="ECO:0000259" key="4">
    <source>
        <dbReference type="PROSITE" id="PS50995"/>
    </source>
</evidence>
<evidence type="ECO:0000313" key="6">
    <source>
        <dbReference type="Proteomes" id="UP000183085"/>
    </source>
</evidence>
<organism evidence="5 6">
    <name type="scientific">Candidatus Desantisbacteria bacterium CG2_30_40_21</name>
    <dbReference type="NCBI Taxonomy" id="1817895"/>
    <lineage>
        <taxon>Bacteria</taxon>
        <taxon>Candidatus Desantisiibacteriota</taxon>
    </lineage>
</organism>
<keyword evidence="2" id="KW-0238">DNA-binding</keyword>
<reference evidence="5 6" key="1">
    <citation type="journal article" date="2016" name="Environ. Microbiol.">
        <title>Genomic resolution of a cold subsurface aquifer community provides metabolic insights for novel microbes adapted to high CO concentrations.</title>
        <authorList>
            <person name="Probst A.J."/>
            <person name="Castelle C.J."/>
            <person name="Singh A."/>
            <person name="Brown C.T."/>
            <person name="Anantharaman K."/>
            <person name="Sharon I."/>
            <person name="Hug L.A."/>
            <person name="Burstein D."/>
            <person name="Emerson J.B."/>
            <person name="Thomas B.C."/>
            <person name="Banfield J.F."/>
        </authorList>
    </citation>
    <scope>NUCLEOTIDE SEQUENCE [LARGE SCALE GENOMIC DNA]</scope>
    <source>
        <strain evidence="5">CG2_30_40_21</strain>
    </source>
</reference>
<proteinExistence type="predicted"/>
<dbReference type="InterPro" id="IPR036390">
    <property type="entry name" value="WH_DNA-bd_sf"/>
</dbReference>
<gene>
    <name evidence="5" type="ORF">AUJ95_06560</name>
</gene>
<sequence>MEKETVASRAERIYFFLPKIMENLFFGTRQKLEYPDITITQIRTLRILVENDNCTMSELGDHACVTLGTMTTTVNHLVKNKLVKRIRSTQDRRLVRVQLTDYGKGIIQEHQQRCKEQLAGAIQGLKEEEQERLLTAFSDIYSIVTKMKKKGLNNNENI</sequence>
<dbReference type="SMART" id="SM00347">
    <property type="entry name" value="HTH_MARR"/>
    <property type="match status" value="1"/>
</dbReference>
<evidence type="ECO:0000256" key="2">
    <source>
        <dbReference type="ARBA" id="ARBA00023125"/>
    </source>
</evidence>
<evidence type="ECO:0000313" key="5">
    <source>
        <dbReference type="EMBL" id="OIP38593.1"/>
    </source>
</evidence>
<dbReference type="InterPro" id="IPR036388">
    <property type="entry name" value="WH-like_DNA-bd_sf"/>
</dbReference>
<keyword evidence="1" id="KW-0805">Transcription regulation</keyword>
<dbReference type="AlphaFoldDB" id="A0A1J5DR59"/>
<keyword evidence="3" id="KW-0804">Transcription</keyword>
<evidence type="ECO:0000256" key="3">
    <source>
        <dbReference type="ARBA" id="ARBA00023163"/>
    </source>
</evidence>
<feature type="domain" description="HTH marR-type" evidence="4">
    <location>
        <begin position="10"/>
        <end position="142"/>
    </location>
</feature>
<dbReference type="PANTHER" id="PTHR42756:SF1">
    <property type="entry name" value="TRANSCRIPTIONAL REPRESSOR OF EMRAB OPERON"/>
    <property type="match status" value="1"/>
</dbReference>
<dbReference type="Proteomes" id="UP000183085">
    <property type="component" value="Unassembled WGS sequence"/>
</dbReference>